<dbReference type="Proteomes" id="UP001160499">
    <property type="component" value="Unassembled WGS sequence"/>
</dbReference>
<dbReference type="EMBL" id="JARXVH010000044">
    <property type="protein sequence ID" value="MDH6222786.1"/>
    <property type="molecule type" value="Genomic_DNA"/>
</dbReference>
<reference evidence="1 2" key="1">
    <citation type="submission" date="2023-04" db="EMBL/GenBank/DDBJ databases">
        <title>Forest soil microbial communities from Buena Vista Peninsula, Colon Province, Panama.</title>
        <authorList>
            <person name="Bouskill N."/>
        </authorList>
    </citation>
    <scope>NUCLEOTIDE SEQUENCE [LARGE SCALE GENOMIC DNA]</scope>
    <source>
        <strain evidence="1 2">GGS1</strain>
    </source>
</reference>
<evidence type="ECO:0000313" key="2">
    <source>
        <dbReference type="Proteomes" id="UP001160499"/>
    </source>
</evidence>
<proteinExistence type="predicted"/>
<dbReference type="RefSeq" id="WP_280883375.1">
    <property type="nucleotide sequence ID" value="NZ_JARXVH010000044.1"/>
</dbReference>
<protein>
    <submittedName>
        <fullName evidence="1">Uncharacterized protein</fullName>
    </submittedName>
</protein>
<comment type="caution">
    <text evidence="1">The sequence shown here is derived from an EMBL/GenBank/DDBJ whole genome shotgun (WGS) entry which is preliminary data.</text>
</comment>
<organism evidence="1 2">
    <name type="scientific">Streptomyces pseudovenezuelae</name>
    <dbReference type="NCBI Taxonomy" id="67350"/>
    <lineage>
        <taxon>Bacteria</taxon>
        <taxon>Bacillati</taxon>
        <taxon>Actinomycetota</taxon>
        <taxon>Actinomycetes</taxon>
        <taxon>Kitasatosporales</taxon>
        <taxon>Streptomycetaceae</taxon>
        <taxon>Streptomyces</taxon>
        <taxon>Streptomyces aurantiacus group</taxon>
    </lineage>
</organism>
<sequence>MTRGAYPSVDRIAVLALTMPDLAAEEATRLLDDRDNTWLMDELAEALIGDPTCPGDPALRPLARHCAREVLTSSHWEDALLPMAEVNPEAVLAGYERLRKLDVFGSRSPQE</sequence>
<name>A0ABT6M2L4_9ACTN</name>
<evidence type="ECO:0000313" key="1">
    <source>
        <dbReference type="EMBL" id="MDH6222786.1"/>
    </source>
</evidence>
<keyword evidence="2" id="KW-1185">Reference proteome</keyword>
<accession>A0ABT6M2L4</accession>
<gene>
    <name evidence="1" type="ORF">M2283_010138</name>
</gene>